<keyword evidence="3" id="KW-1185">Reference proteome</keyword>
<accession>A0A1V9Z134</accession>
<dbReference type="Pfam" id="PF01738">
    <property type="entry name" value="DLH"/>
    <property type="match status" value="1"/>
</dbReference>
<evidence type="ECO:0000313" key="3">
    <source>
        <dbReference type="Proteomes" id="UP000243217"/>
    </source>
</evidence>
<dbReference type="PANTHER" id="PTHR17630:SF44">
    <property type="entry name" value="PROTEIN AIM2"/>
    <property type="match status" value="1"/>
</dbReference>
<dbReference type="EMBL" id="JNBS01002399">
    <property type="protein sequence ID" value="OQR91671.1"/>
    <property type="molecule type" value="Genomic_DNA"/>
</dbReference>
<dbReference type="OrthoDB" id="17560at2759"/>
<gene>
    <name evidence="2" type="ORF">THRCLA_08917</name>
</gene>
<sequence length="250" mass="26930">MSCCPPGSLPAVPTTSTKAPTRMGNTNVFFYDNATSDICVLVVPDIYGPDSGRTKDNCQKLSATYKVALIDVVDGYMLDTDNIGEKLAGWVTARPYSGILTRINDAAEHLKTNHGVKKFAGMGYCWGSWIVAKYATESNSVLSGAVHCHPSWVLEQFFHGPGSGEKIAEGINSPQLILAAGNDPDWVKPGGIVQKTLAAKPFGNKCKSVAYENMTHGWMCRGDITIPEVAEAFNAAWNNDVIPFLASILQ</sequence>
<evidence type="ECO:0000313" key="2">
    <source>
        <dbReference type="EMBL" id="OQR91671.1"/>
    </source>
</evidence>
<protein>
    <recommendedName>
        <fullName evidence="1">Dienelactone hydrolase domain-containing protein</fullName>
    </recommendedName>
</protein>
<dbReference type="PANTHER" id="PTHR17630">
    <property type="entry name" value="DIENELACTONE HYDROLASE"/>
    <property type="match status" value="1"/>
</dbReference>
<proteinExistence type="predicted"/>
<comment type="caution">
    <text evidence="2">The sequence shown here is derived from an EMBL/GenBank/DDBJ whole genome shotgun (WGS) entry which is preliminary data.</text>
</comment>
<dbReference type="InterPro" id="IPR029058">
    <property type="entry name" value="AB_hydrolase_fold"/>
</dbReference>
<dbReference type="AlphaFoldDB" id="A0A1V9Z134"/>
<dbReference type="STRING" id="74557.A0A1V9Z134"/>
<dbReference type="Gene3D" id="3.40.50.1820">
    <property type="entry name" value="alpha/beta hydrolase"/>
    <property type="match status" value="1"/>
</dbReference>
<dbReference type="GO" id="GO:0016787">
    <property type="term" value="F:hydrolase activity"/>
    <property type="evidence" value="ECO:0007669"/>
    <property type="project" value="InterPro"/>
</dbReference>
<dbReference type="InterPro" id="IPR002925">
    <property type="entry name" value="Dienelactn_hydro"/>
</dbReference>
<organism evidence="2 3">
    <name type="scientific">Thraustotheca clavata</name>
    <dbReference type="NCBI Taxonomy" id="74557"/>
    <lineage>
        <taxon>Eukaryota</taxon>
        <taxon>Sar</taxon>
        <taxon>Stramenopiles</taxon>
        <taxon>Oomycota</taxon>
        <taxon>Saprolegniomycetes</taxon>
        <taxon>Saprolegniales</taxon>
        <taxon>Achlyaceae</taxon>
        <taxon>Thraustotheca</taxon>
    </lineage>
</organism>
<dbReference type="Proteomes" id="UP000243217">
    <property type="component" value="Unassembled WGS sequence"/>
</dbReference>
<dbReference type="SUPFAM" id="SSF53474">
    <property type="entry name" value="alpha/beta-Hydrolases"/>
    <property type="match status" value="1"/>
</dbReference>
<reference evidence="2 3" key="1">
    <citation type="journal article" date="2014" name="Genome Biol. Evol.">
        <title>The secreted proteins of Achlya hypogyna and Thraustotheca clavata identify the ancestral oomycete secretome and reveal gene acquisitions by horizontal gene transfer.</title>
        <authorList>
            <person name="Misner I."/>
            <person name="Blouin N."/>
            <person name="Leonard G."/>
            <person name="Richards T.A."/>
            <person name="Lane C.E."/>
        </authorList>
    </citation>
    <scope>NUCLEOTIDE SEQUENCE [LARGE SCALE GENOMIC DNA]</scope>
    <source>
        <strain evidence="2 3">ATCC 34112</strain>
    </source>
</reference>
<name>A0A1V9Z134_9STRA</name>
<feature type="domain" description="Dienelactone hydrolase" evidence="1">
    <location>
        <begin position="38"/>
        <end position="244"/>
    </location>
</feature>
<evidence type="ECO:0000259" key="1">
    <source>
        <dbReference type="Pfam" id="PF01738"/>
    </source>
</evidence>